<sequence length="185" mass="20705">MSFIYQFCWKEKNKSKAVKGQQKLGKDDSDVVMDSTGCPRLFQEEMSEVVSLNSGSPRYVRIERALPSHCALTLPRRCQQEDEHYCSYSRGPDAENICSYVSRNDIYNASIHYNLDSMLIGLNLLKLPNAMAVGLTQTVPLNSTTHYSLDCNVLHTTKASAMLLLLVKSCGVIMLELLSFVNASK</sequence>
<keyword evidence="2" id="KW-1185">Reference proteome</keyword>
<dbReference type="AlphaFoldDB" id="A0A1A9VY45"/>
<organism evidence="1 2">
    <name type="scientific">Glossina austeni</name>
    <name type="common">Savannah tsetse fly</name>
    <dbReference type="NCBI Taxonomy" id="7395"/>
    <lineage>
        <taxon>Eukaryota</taxon>
        <taxon>Metazoa</taxon>
        <taxon>Ecdysozoa</taxon>
        <taxon>Arthropoda</taxon>
        <taxon>Hexapoda</taxon>
        <taxon>Insecta</taxon>
        <taxon>Pterygota</taxon>
        <taxon>Neoptera</taxon>
        <taxon>Endopterygota</taxon>
        <taxon>Diptera</taxon>
        <taxon>Brachycera</taxon>
        <taxon>Muscomorpha</taxon>
        <taxon>Hippoboscoidea</taxon>
        <taxon>Glossinidae</taxon>
        <taxon>Glossina</taxon>
    </lineage>
</organism>
<reference evidence="1" key="1">
    <citation type="submission" date="2020-05" db="UniProtKB">
        <authorList>
            <consortium name="EnsemblMetazoa"/>
        </authorList>
    </citation>
    <scope>IDENTIFICATION</scope>
    <source>
        <strain evidence="1">TTRI</strain>
    </source>
</reference>
<name>A0A1A9VY45_GLOAU</name>
<dbReference type="Proteomes" id="UP000078200">
    <property type="component" value="Unassembled WGS sequence"/>
</dbReference>
<proteinExistence type="predicted"/>
<evidence type="ECO:0000313" key="2">
    <source>
        <dbReference type="Proteomes" id="UP000078200"/>
    </source>
</evidence>
<protein>
    <submittedName>
        <fullName evidence="1">Uncharacterized protein</fullName>
    </submittedName>
</protein>
<evidence type="ECO:0000313" key="1">
    <source>
        <dbReference type="EnsemblMetazoa" id="GAUT051394-PA"/>
    </source>
</evidence>
<dbReference type="VEuPathDB" id="VectorBase:GAUT051394"/>
<dbReference type="EnsemblMetazoa" id="GAUT051394-RA">
    <property type="protein sequence ID" value="GAUT051394-PA"/>
    <property type="gene ID" value="GAUT051394"/>
</dbReference>
<accession>A0A1A9VY45</accession>